<evidence type="ECO:0000256" key="2">
    <source>
        <dbReference type="PROSITE-ProRule" id="PRU00335"/>
    </source>
</evidence>
<evidence type="ECO:0000313" key="5">
    <source>
        <dbReference type="Proteomes" id="UP001589628"/>
    </source>
</evidence>
<dbReference type="PANTHER" id="PTHR30055:SF178">
    <property type="entry name" value="POSSIBLE TRANSCRIPTIONAL REGULATORY PROTEIN"/>
    <property type="match status" value="1"/>
</dbReference>
<dbReference type="Proteomes" id="UP001589628">
    <property type="component" value="Unassembled WGS sequence"/>
</dbReference>
<feature type="domain" description="HTH tetR-type" evidence="3">
    <location>
        <begin position="17"/>
        <end position="77"/>
    </location>
</feature>
<organism evidence="4 5">
    <name type="scientific">Balneatrix alpica</name>
    <dbReference type="NCBI Taxonomy" id="75684"/>
    <lineage>
        <taxon>Bacteria</taxon>
        <taxon>Pseudomonadati</taxon>
        <taxon>Pseudomonadota</taxon>
        <taxon>Gammaproteobacteria</taxon>
        <taxon>Oceanospirillales</taxon>
        <taxon>Balneatrichaceae</taxon>
        <taxon>Balneatrix</taxon>
    </lineage>
</organism>
<evidence type="ECO:0000313" key="4">
    <source>
        <dbReference type="EMBL" id="MFB9886037.1"/>
    </source>
</evidence>
<dbReference type="SUPFAM" id="SSF46689">
    <property type="entry name" value="Homeodomain-like"/>
    <property type="match status" value="1"/>
</dbReference>
<dbReference type="RefSeq" id="WP_051527417.1">
    <property type="nucleotide sequence ID" value="NZ_JAUESS010000007.1"/>
</dbReference>
<evidence type="ECO:0000256" key="1">
    <source>
        <dbReference type="ARBA" id="ARBA00023125"/>
    </source>
</evidence>
<sequence>MPAPIPQKRARSASSKAIRRQNILDAADQLFAAHPSVLPTVAEISQLCELAKGTVYIYFESKEAIFLALLESAQRQWLARLREVAEQTGELTTVVDALCNHLDAKPRLMQLASLSSNVLEPNVTEEQLYNYKKTMADEIAATAEALQPLFQDGRKTSAVVHMLLQTYALLLGLWQLSHPTHQRRGVHAPELDMLQPPFMSSAKAALLRLWQLEGSSKKA</sequence>
<dbReference type="PROSITE" id="PS50977">
    <property type="entry name" value="HTH_TETR_2"/>
    <property type="match status" value="1"/>
</dbReference>
<dbReference type="PRINTS" id="PR00455">
    <property type="entry name" value="HTHTETR"/>
</dbReference>
<accession>A0ABV5Z9V5</accession>
<dbReference type="InterPro" id="IPR001647">
    <property type="entry name" value="HTH_TetR"/>
</dbReference>
<gene>
    <name evidence="4" type="ORF">ACFFLH_06420</name>
</gene>
<reference evidence="4 5" key="1">
    <citation type="submission" date="2024-09" db="EMBL/GenBank/DDBJ databases">
        <authorList>
            <person name="Sun Q."/>
            <person name="Mori K."/>
        </authorList>
    </citation>
    <scope>NUCLEOTIDE SEQUENCE [LARGE SCALE GENOMIC DNA]</scope>
    <source>
        <strain evidence="4 5">ATCC 51285</strain>
    </source>
</reference>
<dbReference type="Pfam" id="PF00440">
    <property type="entry name" value="TetR_N"/>
    <property type="match status" value="1"/>
</dbReference>
<dbReference type="InterPro" id="IPR009057">
    <property type="entry name" value="Homeodomain-like_sf"/>
</dbReference>
<dbReference type="Pfam" id="PF17929">
    <property type="entry name" value="TetR_C_34"/>
    <property type="match status" value="1"/>
</dbReference>
<name>A0ABV5Z9V5_9GAMM</name>
<dbReference type="InterPro" id="IPR041483">
    <property type="entry name" value="TetR_C_34"/>
</dbReference>
<dbReference type="InterPro" id="IPR050109">
    <property type="entry name" value="HTH-type_TetR-like_transc_reg"/>
</dbReference>
<keyword evidence="1 2" id="KW-0238">DNA-binding</keyword>
<proteinExistence type="predicted"/>
<dbReference type="PROSITE" id="PS01081">
    <property type="entry name" value="HTH_TETR_1"/>
    <property type="match status" value="1"/>
</dbReference>
<comment type="caution">
    <text evidence="4">The sequence shown here is derived from an EMBL/GenBank/DDBJ whole genome shotgun (WGS) entry which is preliminary data.</text>
</comment>
<dbReference type="EMBL" id="JBHLZN010000002">
    <property type="protein sequence ID" value="MFB9886037.1"/>
    <property type="molecule type" value="Genomic_DNA"/>
</dbReference>
<dbReference type="PANTHER" id="PTHR30055">
    <property type="entry name" value="HTH-TYPE TRANSCRIPTIONAL REGULATOR RUTR"/>
    <property type="match status" value="1"/>
</dbReference>
<dbReference type="Gene3D" id="1.10.357.10">
    <property type="entry name" value="Tetracycline Repressor, domain 2"/>
    <property type="match status" value="1"/>
</dbReference>
<protein>
    <submittedName>
        <fullName evidence="4">TetR family transcriptional regulator</fullName>
    </submittedName>
</protein>
<dbReference type="InterPro" id="IPR023772">
    <property type="entry name" value="DNA-bd_HTH_TetR-type_CS"/>
</dbReference>
<feature type="DNA-binding region" description="H-T-H motif" evidence="2">
    <location>
        <begin position="40"/>
        <end position="59"/>
    </location>
</feature>
<keyword evidence="5" id="KW-1185">Reference proteome</keyword>
<evidence type="ECO:0000259" key="3">
    <source>
        <dbReference type="PROSITE" id="PS50977"/>
    </source>
</evidence>